<dbReference type="Proteomes" id="UP001212217">
    <property type="component" value="Unassembled WGS sequence"/>
</dbReference>
<evidence type="ECO:0000313" key="1">
    <source>
        <dbReference type="EMBL" id="MDB6185719.1"/>
    </source>
</evidence>
<accession>A0AAW6B4J9</accession>
<evidence type="ECO:0000313" key="2">
    <source>
        <dbReference type="Proteomes" id="UP001212217"/>
    </source>
</evidence>
<dbReference type="AlphaFoldDB" id="A0AAW6B4J9"/>
<gene>
    <name evidence="1" type="ORF">PNO30_02870</name>
</gene>
<reference evidence="1" key="1">
    <citation type="submission" date="2023-08" db="EMBL/GenBank/DDBJ databases">
        <title>Dental plaque isolates bound by oral lectin ZG16B.</title>
        <authorList>
            <person name="Ghosh S."/>
        </authorList>
    </citation>
    <scope>NUCLEOTIDE SEQUENCE</scope>
    <source>
        <strain evidence="1">DP3_5B</strain>
    </source>
</reference>
<name>A0AAW6B4J9_9BACL</name>
<dbReference type="RefSeq" id="WP_271987090.1">
    <property type="nucleotide sequence ID" value="NZ_JAQMFS010000036.1"/>
</dbReference>
<organism evidence="1 2">
    <name type="scientific">Gemella haemolysans</name>
    <dbReference type="NCBI Taxonomy" id="1379"/>
    <lineage>
        <taxon>Bacteria</taxon>
        <taxon>Bacillati</taxon>
        <taxon>Bacillota</taxon>
        <taxon>Bacilli</taxon>
        <taxon>Bacillales</taxon>
        <taxon>Gemellaceae</taxon>
        <taxon>Gemella</taxon>
    </lineage>
</organism>
<dbReference type="InterPro" id="IPR015946">
    <property type="entry name" value="KH_dom-like_a/b"/>
</dbReference>
<comment type="caution">
    <text evidence="1">The sequence shown here is derived from an EMBL/GenBank/DDBJ whole genome shotgun (WGS) entry which is preliminary data.</text>
</comment>
<sequence length="154" mass="17674">MSNLYESKNYDLTFRGILFSNIFKMYTNNDCISISSEISFDINADYASSINYFAASILGGIAHSIVSQSKQLNIDIEELEGKIHLNLKNPLSLIGVKGYDEEPKIDFCNITYYLYADYDENDLLKFCNTALNKSFIYNTLKHVINFDIKFILIE</sequence>
<proteinExistence type="predicted"/>
<dbReference type="EMBL" id="JAQMFS010000036">
    <property type="protein sequence ID" value="MDB6185719.1"/>
    <property type="molecule type" value="Genomic_DNA"/>
</dbReference>
<dbReference type="Gene3D" id="3.30.300.20">
    <property type="match status" value="1"/>
</dbReference>
<protein>
    <submittedName>
        <fullName evidence="1">OsmC family protein</fullName>
    </submittedName>
</protein>